<feature type="region of interest" description="Disordered" evidence="1">
    <location>
        <begin position="248"/>
        <end position="267"/>
    </location>
</feature>
<dbReference type="SUPFAM" id="SSF49764">
    <property type="entry name" value="HSP20-like chaperones"/>
    <property type="match status" value="1"/>
</dbReference>
<feature type="compositionally biased region" description="Polar residues" evidence="1">
    <location>
        <begin position="176"/>
        <end position="192"/>
    </location>
</feature>
<dbReference type="EMBL" id="JMSN01000056">
    <property type="protein sequence ID" value="KDN43965.1"/>
    <property type="molecule type" value="Genomic_DNA"/>
</dbReference>
<comment type="caution">
    <text evidence="3">The sequence shown here is derived from an EMBL/GenBank/DDBJ whole genome shotgun (WGS) entry which is preliminary data.</text>
</comment>
<feature type="region of interest" description="Disordered" evidence="1">
    <location>
        <begin position="161"/>
        <end position="227"/>
    </location>
</feature>
<feature type="compositionally biased region" description="Low complexity" evidence="1">
    <location>
        <begin position="576"/>
        <end position="593"/>
    </location>
</feature>
<dbReference type="Gene3D" id="2.60.40.790">
    <property type="match status" value="1"/>
</dbReference>
<evidence type="ECO:0000256" key="2">
    <source>
        <dbReference type="SAM" id="Phobius"/>
    </source>
</evidence>
<feature type="compositionally biased region" description="Low complexity" evidence="1">
    <location>
        <begin position="252"/>
        <end position="267"/>
    </location>
</feature>
<dbReference type="Proteomes" id="UP000027361">
    <property type="component" value="Unassembled WGS sequence"/>
</dbReference>
<feature type="compositionally biased region" description="Basic and acidic residues" evidence="1">
    <location>
        <begin position="325"/>
        <end position="339"/>
    </location>
</feature>
<accession>A0A066VZL0</accession>
<dbReference type="InterPro" id="IPR008978">
    <property type="entry name" value="HSP20-like_chaperone"/>
</dbReference>
<feature type="compositionally biased region" description="Gly residues" evidence="1">
    <location>
        <begin position="725"/>
        <end position="734"/>
    </location>
</feature>
<gene>
    <name evidence="3" type="ORF">K437DRAFT_257270</name>
</gene>
<feature type="region of interest" description="Disordered" evidence="1">
    <location>
        <begin position="506"/>
        <end position="531"/>
    </location>
</feature>
<evidence type="ECO:0000313" key="3">
    <source>
        <dbReference type="EMBL" id="KDN43965.1"/>
    </source>
</evidence>
<feature type="compositionally biased region" description="Polar residues" evidence="1">
    <location>
        <begin position="280"/>
        <end position="300"/>
    </location>
</feature>
<feature type="region of interest" description="Disordered" evidence="1">
    <location>
        <begin position="401"/>
        <end position="444"/>
    </location>
</feature>
<feature type="compositionally biased region" description="Basic residues" evidence="1">
    <location>
        <begin position="828"/>
        <end position="846"/>
    </location>
</feature>
<dbReference type="GeneID" id="25264653"/>
<feature type="compositionally biased region" description="Low complexity" evidence="1">
    <location>
        <begin position="310"/>
        <end position="324"/>
    </location>
</feature>
<feature type="compositionally biased region" description="Low complexity" evidence="1">
    <location>
        <begin position="511"/>
        <end position="529"/>
    </location>
</feature>
<keyword evidence="4" id="KW-1185">Reference proteome</keyword>
<evidence type="ECO:0000256" key="1">
    <source>
        <dbReference type="SAM" id="MobiDB-lite"/>
    </source>
</evidence>
<dbReference type="OMA" id="STWRIAD"/>
<feature type="region of interest" description="Disordered" evidence="1">
    <location>
        <begin position="280"/>
        <end position="339"/>
    </location>
</feature>
<dbReference type="RefSeq" id="XP_013242586.1">
    <property type="nucleotide sequence ID" value="XM_013387132.1"/>
</dbReference>
<sequence>MPPTSSASGGEPPDAASGRSALAVGQATRRGVVLPFTPQRSPPSLSPGRPSPPLDDLSGMSAPALERQEDGTAAALQTTRRAAPPAFLAGWTYHQSFEQTTVLFYVPAPLADGAEGTEEDVQVTFGDDYLIAGLRGCEPVFKAKLAGHINRFTSTWQLEPRARSRRRLRERDRVSFPSSSLDDDGNSVSSSSEHYRHMNVRRQPTVRTSEANSSSSSGSGSGSVSSYDLIQPLGASSLRTGHSRWHAGLHEPSASSPNSFNLSSSVSFSDVTTDSSVGITYNQSHVPSPASLSPVSTPVSFRNDGERGRSASASSFERQQQSEAQSRENRGATREASEEGPHVYARLVSIYLDKLQPGIWHQLVVGPAPLLDDESERQRSEAELSAALQDALCSPHEDLRRATAEEDANDSSRLTRSRTRARADTSAAESVATTIGSDDSETILGFRPPLQVPTAMSMEQTAMTTQDAGDDPAAGHPRQAEEHARYKYNMDAQSLALIGQQAALRPPTQLSGHSRQNSSSPSSPIEPVSATPEEEAFEYFKRAWEKADVPLAITKLVDYVPLPISAIISPTPSDEAASASARASQNSAASSPADRSIPPSVPAASSREAKTHCSAGSAARRQRQKYVFALGGNAQLAQLYVAYARLHLSSSWSPLAFPSGSLNNPFVTRSQRQDYGFFGAVAAGTSHSPPVSLSQASSVASSNYERASSPDAIHASGTSSNGNGNSTGGNGNGSGCMHRVSSALHQHVGPLPFLKEAVRLDPDVYIDPEDWEEAAALGETALAQAAADAEARKAFLDAALARDASSPRLSQRSLSGGSEPWGEASRLERRRRKESTRREPRRRRRGARDPDQGDVVVNFVSSAALLSVCLAGSVAAFSWWRRVNANTQN</sequence>
<keyword evidence="2" id="KW-0472">Membrane</keyword>
<dbReference type="HOGENOM" id="CLU_317153_0_0_1"/>
<evidence type="ECO:0008006" key="5">
    <source>
        <dbReference type="Google" id="ProtNLM"/>
    </source>
</evidence>
<feature type="region of interest" description="Disordered" evidence="1">
    <location>
        <begin position="576"/>
        <end position="617"/>
    </location>
</feature>
<feature type="region of interest" description="Disordered" evidence="1">
    <location>
        <begin position="1"/>
        <end position="60"/>
    </location>
</feature>
<feature type="compositionally biased region" description="Pro residues" evidence="1">
    <location>
        <begin position="40"/>
        <end position="53"/>
    </location>
</feature>
<proteinExistence type="predicted"/>
<evidence type="ECO:0000313" key="4">
    <source>
        <dbReference type="Proteomes" id="UP000027361"/>
    </source>
</evidence>
<dbReference type="OrthoDB" id="266138at2759"/>
<feature type="region of interest" description="Disordered" evidence="1">
    <location>
        <begin position="806"/>
        <end position="852"/>
    </location>
</feature>
<feature type="compositionally biased region" description="Polar residues" evidence="1">
    <location>
        <begin position="807"/>
        <end position="816"/>
    </location>
</feature>
<keyword evidence="2" id="KW-0812">Transmembrane</keyword>
<dbReference type="InParanoid" id="A0A066VZL0"/>
<dbReference type="AlphaFoldDB" id="A0A066VZL0"/>
<dbReference type="STRING" id="1037660.A0A066VZL0"/>
<name>A0A066VZL0_TILAU</name>
<keyword evidence="2" id="KW-1133">Transmembrane helix</keyword>
<feature type="transmembrane region" description="Helical" evidence="2">
    <location>
        <begin position="855"/>
        <end position="880"/>
    </location>
</feature>
<reference evidence="3 4" key="1">
    <citation type="submission" date="2014-05" db="EMBL/GenBank/DDBJ databases">
        <title>Draft genome sequence of a rare smut relative, Tilletiaria anomala UBC 951.</title>
        <authorList>
            <consortium name="DOE Joint Genome Institute"/>
            <person name="Toome M."/>
            <person name="Kuo A."/>
            <person name="Henrissat B."/>
            <person name="Lipzen A."/>
            <person name="Tritt A."/>
            <person name="Yoshinaga Y."/>
            <person name="Zane M."/>
            <person name="Barry K."/>
            <person name="Grigoriev I.V."/>
            <person name="Spatafora J.W."/>
            <person name="Aimea M.C."/>
        </authorList>
    </citation>
    <scope>NUCLEOTIDE SEQUENCE [LARGE SCALE GENOMIC DNA]</scope>
    <source>
        <strain evidence="3 4">UBC 951</strain>
    </source>
</reference>
<protein>
    <recommendedName>
        <fullName evidence="5">CS domain-containing protein</fullName>
    </recommendedName>
</protein>
<feature type="region of interest" description="Disordered" evidence="1">
    <location>
        <begin position="704"/>
        <end position="738"/>
    </location>
</feature>
<feature type="compositionally biased region" description="Low complexity" evidence="1">
    <location>
        <begin position="213"/>
        <end position="226"/>
    </location>
</feature>
<organism evidence="3 4">
    <name type="scientific">Tilletiaria anomala (strain ATCC 24038 / CBS 436.72 / UBC 951)</name>
    <dbReference type="NCBI Taxonomy" id="1037660"/>
    <lineage>
        <taxon>Eukaryota</taxon>
        <taxon>Fungi</taxon>
        <taxon>Dikarya</taxon>
        <taxon>Basidiomycota</taxon>
        <taxon>Ustilaginomycotina</taxon>
        <taxon>Exobasidiomycetes</taxon>
        <taxon>Georgefischeriales</taxon>
        <taxon>Tilletiariaceae</taxon>
        <taxon>Tilletiaria</taxon>
    </lineage>
</organism>